<dbReference type="CDD" id="cd15482">
    <property type="entry name" value="Sialidase_non-viral"/>
    <property type="match status" value="1"/>
</dbReference>
<dbReference type="Pfam" id="PF13088">
    <property type="entry name" value="BNR_2"/>
    <property type="match status" value="1"/>
</dbReference>
<evidence type="ECO:0000313" key="2">
    <source>
        <dbReference type="EMBL" id="JAD88241.1"/>
    </source>
</evidence>
<dbReference type="EMBL" id="GBRH01209654">
    <property type="protein sequence ID" value="JAD88241.1"/>
    <property type="molecule type" value="Transcribed_RNA"/>
</dbReference>
<dbReference type="SUPFAM" id="SSF50939">
    <property type="entry name" value="Sialidases"/>
    <property type="match status" value="1"/>
</dbReference>
<dbReference type="PANTHER" id="PTHR43752:SF3">
    <property type="entry name" value="BNR_ASP-BOX REPEAT FAMILY PROTEIN"/>
    <property type="match status" value="1"/>
</dbReference>
<reference evidence="2" key="2">
    <citation type="journal article" date="2015" name="Data Brief">
        <title>Shoot transcriptome of the giant reed, Arundo donax.</title>
        <authorList>
            <person name="Barrero R.A."/>
            <person name="Guerrero F.D."/>
            <person name="Moolhuijzen P."/>
            <person name="Goolsby J.A."/>
            <person name="Tidwell J."/>
            <person name="Bellgard S.E."/>
            <person name="Bellgard M.I."/>
        </authorList>
    </citation>
    <scope>NUCLEOTIDE SEQUENCE</scope>
    <source>
        <tissue evidence="2">Shoot tissue taken approximately 20 cm above the soil surface</tissue>
    </source>
</reference>
<dbReference type="PANTHER" id="PTHR43752">
    <property type="entry name" value="BNR/ASP-BOX REPEAT FAMILY PROTEIN"/>
    <property type="match status" value="1"/>
</dbReference>
<name>A0A0A9DKA3_ARUDO</name>
<proteinExistence type="predicted"/>
<sequence>MKDGRVALVYNTVSNGTLSRGTLKAAVSSDDGISWGEVLTLEDTQGWEFSYPAVIQTMDELVHVTYTYNRTQIKVVLLPGSDKQALWLSCQPSH</sequence>
<organism evidence="2">
    <name type="scientific">Arundo donax</name>
    <name type="common">Giant reed</name>
    <name type="synonym">Donax arundinaceus</name>
    <dbReference type="NCBI Taxonomy" id="35708"/>
    <lineage>
        <taxon>Eukaryota</taxon>
        <taxon>Viridiplantae</taxon>
        <taxon>Streptophyta</taxon>
        <taxon>Embryophyta</taxon>
        <taxon>Tracheophyta</taxon>
        <taxon>Spermatophyta</taxon>
        <taxon>Magnoliopsida</taxon>
        <taxon>Liliopsida</taxon>
        <taxon>Poales</taxon>
        <taxon>Poaceae</taxon>
        <taxon>PACMAD clade</taxon>
        <taxon>Arundinoideae</taxon>
        <taxon>Arundineae</taxon>
        <taxon>Arundo</taxon>
    </lineage>
</organism>
<feature type="domain" description="Sialidase" evidence="1">
    <location>
        <begin position="1"/>
        <end position="64"/>
    </location>
</feature>
<evidence type="ECO:0000259" key="1">
    <source>
        <dbReference type="Pfam" id="PF13088"/>
    </source>
</evidence>
<accession>A0A0A9DKA3</accession>
<dbReference type="InterPro" id="IPR011040">
    <property type="entry name" value="Sialidase"/>
</dbReference>
<dbReference type="AlphaFoldDB" id="A0A0A9DKA3"/>
<dbReference type="InterPro" id="IPR036278">
    <property type="entry name" value="Sialidase_sf"/>
</dbReference>
<protein>
    <recommendedName>
        <fullName evidence="1">Sialidase domain-containing protein</fullName>
    </recommendedName>
</protein>
<dbReference type="Gene3D" id="2.120.10.10">
    <property type="match status" value="1"/>
</dbReference>
<reference evidence="2" key="1">
    <citation type="submission" date="2014-09" db="EMBL/GenBank/DDBJ databases">
        <authorList>
            <person name="Magalhaes I.L.F."/>
            <person name="Oliveira U."/>
            <person name="Santos F.R."/>
            <person name="Vidigal T.H.D.A."/>
            <person name="Brescovit A.D."/>
            <person name="Santos A.J."/>
        </authorList>
    </citation>
    <scope>NUCLEOTIDE SEQUENCE</scope>
    <source>
        <tissue evidence="2">Shoot tissue taken approximately 20 cm above the soil surface</tissue>
    </source>
</reference>